<evidence type="ECO:0000259" key="1">
    <source>
        <dbReference type="Pfam" id="PF17954"/>
    </source>
</evidence>
<feature type="domain" description="Quercetin 2,3-dioxygenase C-terminal cupin" evidence="1">
    <location>
        <begin position="38"/>
        <end position="88"/>
    </location>
</feature>
<protein>
    <recommendedName>
        <fullName evidence="1">Quercetin 2,3-dioxygenase C-terminal cupin domain-containing protein</fullName>
    </recommendedName>
</protein>
<comment type="caution">
    <text evidence="2">The sequence shown here is derived from an EMBL/GenBank/DDBJ whole genome shotgun (WGS) entry which is preliminary data.</text>
</comment>
<dbReference type="InterPro" id="IPR041602">
    <property type="entry name" value="Quercetinase_C"/>
</dbReference>
<dbReference type="AlphaFoldDB" id="A0AAW9SAL9"/>
<dbReference type="Gene3D" id="2.60.120.10">
    <property type="entry name" value="Jelly Rolls"/>
    <property type="match status" value="1"/>
</dbReference>
<dbReference type="Proteomes" id="UP001403385">
    <property type="component" value="Unassembled WGS sequence"/>
</dbReference>
<dbReference type="InterPro" id="IPR014710">
    <property type="entry name" value="RmlC-like_jellyroll"/>
</dbReference>
<accession>A0AAW9SAL9</accession>
<dbReference type="RefSeq" id="WP_346823259.1">
    <property type="nucleotide sequence ID" value="NZ_JBDKWZ010000014.1"/>
</dbReference>
<reference evidence="2 3" key="1">
    <citation type="submission" date="2024-04" db="EMBL/GenBank/DDBJ databases">
        <title>Novel genus in family Flammeovirgaceae.</title>
        <authorList>
            <person name="Nguyen T.H."/>
            <person name="Vuong T.Q."/>
            <person name="Le H."/>
            <person name="Kim S.-G."/>
        </authorList>
    </citation>
    <scope>NUCLEOTIDE SEQUENCE [LARGE SCALE GENOMIC DNA]</scope>
    <source>
        <strain evidence="2 3">JCM 23209</strain>
    </source>
</reference>
<keyword evidence="3" id="KW-1185">Reference proteome</keyword>
<name>A0AAW9SAL9_9BACT</name>
<evidence type="ECO:0000313" key="3">
    <source>
        <dbReference type="Proteomes" id="UP001403385"/>
    </source>
</evidence>
<evidence type="ECO:0000313" key="2">
    <source>
        <dbReference type="EMBL" id="MEN7550477.1"/>
    </source>
</evidence>
<dbReference type="Pfam" id="PF17954">
    <property type="entry name" value="Pirin_C_2"/>
    <property type="match status" value="1"/>
</dbReference>
<gene>
    <name evidence="2" type="ORF">AAG747_21335</name>
</gene>
<dbReference type="EMBL" id="JBDKWZ010000014">
    <property type="protein sequence ID" value="MEN7550477.1"/>
    <property type="molecule type" value="Genomic_DNA"/>
</dbReference>
<sequence length="117" mass="13153">MGKLPFEIQSFPNQLLTLFREAQASSLPKIHTGRCKGSVKGCYSLLPTNNGAFIFVIDGAFEIQGRLLHLRDALAMWNTEAITFEALSHEDPPNCRGLHWSELLLLPFYSENFTLSL</sequence>
<proteinExistence type="predicted"/>
<organism evidence="2 3">
    <name type="scientific">Rapidithrix thailandica</name>
    <dbReference type="NCBI Taxonomy" id="413964"/>
    <lineage>
        <taxon>Bacteria</taxon>
        <taxon>Pseudomonadati</taxon>
        <taxon>Bacteroidota</taxon>
        <taxon>Cytophagia</taxon>
        <taxon>Cytophagales</taxon>
        <taxon>Flammeovirgaceae</taxon>
        <taxon>Rapidithrix</taxon>
    </lineage>
</organism>